<name>A0AC61QMF9_9BACT</name>
<evidence type="ECO:0000313" key="2">
    <source>
        <dbReference type="Proteomes" id="UP000308886"/>
    </source>
</evidence>
<protein>
    <submittedName>
        <fullName evidence="1">Uncharacterized protein</fullName>
    </submittedName>
</protein>
<keyword evidence="2" id="KW-1185">Reference proteome</keyword>
<dbReference type="Proteomes" id="UP000308886">
    <property type="component" value="Unassembled WGS sequence"/>
</dbReference>
<proteinExistence type="predicted"/>
<gene>
    <name evidence="1" type="ORF">E5358_12795</name>
</gene>
<evidence type="ECO:0000313" key="1">
    <source>
        <dbReference type="EMBL" id="TGX80528.1"/>
    </source>
</evidence>
<organism evidence="1 2">
    <name type="scientific">Palleniella muris</name>
    <dbReference type="NCBI Taxonomy" id="3038145"/>
    <lineage>
        <taxon>Bacteria</taxon>
        <taxon>Pseudomonadati</taxon>
        <taxon>Bacteroidota</taxon>
        <taxon>Bacteroidia</taxon>
        <taxon>Bacteroidales</taxon>
        <taxon>Prevotellaceae</taxon>
        <taxon>Palleniella</taxon>
    </lineage>
</organism>
<reference evidence="1" key="1">
    <citation type="submission" date="2019-04" db="EMBL/GenBank/DDBJ databases">
        <title>Microbes associate with the intestines of laboratory mice.</title>
        <authorList>
            <person name="Navarre W."/>
            <person name="Wong E."/>
            <person name="Huang K."/>
            <person name="Tropini C."/>
            <person name="Ng K."/>
            <person name="Yu B."/>
        </authorList>
    </citation>
    <scope>NUCLEOTIDE SEQUENCE</scope>
    <source>
        <strain evidence="1">NM73_A23</strain>
    </source>
</reference>
<sequence length="101" mass="11991">MILFIFEGEKYEPALYDGIKTLFFSRSNDQILCSFCSSIYTFYKRLKDDFGGFGDTVDVLKTEIKKTDPHNEIFQYKSSDFQSIYLFFDYDFYNGNLKTKK</sequence>
<dbReference type="EMBL" id="SRZC01000025">
    <property type="protein sequence ID" value="TGX80528.1"/>
    <property type="molecule type" value="Genomic_DNA"/>
</dbReference>
<accession>A0AC61QMF9</accession>
<comment type="caution">
    <text evidence="1">The sequence shown here is derived from an EMBL/GenBank/DDBJ whole genome shotgun (WGS) entry which is preliminary data.</text>
</comment>